<proteinExistence type="predicted"/>
<keyword evidence="2" id="KW-0067">ATP-binding</keyword>
<dbReference type="Gene3D" id="3.40.50.800">
    <property type="entry name" value="Anticodon-binding domain"/>
    <property type="match status" value="1"/>
</dbReference>
<dbReference type="AlphaFoldDB" id="A0A370GTA5"/>
<evidence type="ECO:0000256" key="3">
    <source>
        <dbReference type="ARBA" id="ARBA00023146"/>
    </source>
</evidence>
<dbReference type="SUPFAM" id="SSF52954">
    <property type="entry name" value="Class II aaRS ABD-related"/>
    <property type="match status" value="1"/>
</dbReference>
<dbReference type="RefSeq" id="WP_114744569.1">
    <property type="nucleotide sequence ID" value="NZ_QQAY01000002.1"/>
</dbReference>
<evidence type="ECO:0000313" key="6">
    <source>
        <dbReference type="Proteomes" id="UP000255326"/>
    </source>
</evidence>
<keyword evidence="1" id="KW-0963">Cytoplasm</keyword>
<keyword evidence="2" id="KW-0547">Nucleotide-binding</keyword>
<keyword evidence="6" id="KW-1185">Reference proteome</keyword>
<dbReference type="InterPro" id="IPR004154">
    <property type="entry name" value="Anticodon-bd"/>
</dbReference>
<evidence type="ECO:0000313" key="5">
    <source>
        <dbReference type="EMBL" id="RDI45754.1"/>
    </source>
</evidence>
<reference evidence="5 6" key="1">
    <citation type="submission" date="2018-07" db="EMBL/GenBank/DDBJ databases">
        <title>Genomic Encyclopedia of Type Strains, Phase IV (KMG-IV): sequencing the most valuable type-strain genomes for metagenomic binning, comparative biology and taxonomic classification.</title>
        <authorList>
            <person name="Goeker M."/>
        </authorList>
    </citation>
    <scope>NUCLEOTIDE SEQUENCE [LARGE SCALE GENOMIC DNA]</scope>
    <source>
        <strain evidence="5 6">DSM 25281</strain>
    </source>
</reference>
<dbReference type="Proteomes" id="UP000255326">
    <property type="component" value="Unassembled WGS sequence"/>
</dbReference>
<comment type="caution">
    <text evidence="5">The sequence shown here is derived from an EMBL/GenBank/DDBJ whole genome shotgun (WGS) entry which is preliminary data.</text>
</comment>
<gene>
    <name evidence="5" type="ORF">DFR59_102388</name>
</gene>
<evidence type="ECO:0000259" key="4">
    <source>
        <dbReference type="Pfam" id="PF03129"/>
    </source>
</evidence>
<name>A0A370GTA5_9BACI</name>
<dbReference type="GO" id="GO:0005524">
    <property type="term" value="F:ATP binding"/>
    <property type="evidence" value="ECO:0007669"/>
    <property type="project" value="UniProtKB-KW"/>
</dbReference>
<dbReference type="GO" id="GO:0006418">
    <property type="term" value="P:tRNA aminoacylation for protein translation"/>
    <property type="evidence" value="ECO:0007669"/>
    <property type="project" value="UniProtKB-ARBA"/>
</dbReference>
<dbReference type="InterPro" id="IPR036621">
    <property type="entry name" value="Anticodon-bd_dom_sf"/>
</dbReference>
<keyword evidence="3" id="KW-0030">Aminoacyl-tRNA synthetase</keyword>
<organism evidence="5 6">
    <name type="scientific">Falsibacillus pallidus</name>
    <dbReference type="NCBI Taxonomy" id="493781"/>
    <lineage>
        <taxon>Bacteria</taxon>
        <taxon>Bacillati</taxon>
        <taxon>Bacillota</taxon>
        <taxon>Bacilli</taxon>
        <taxon>Bacillales</taxon>
        <taxon>Bacillaceae</taxon>
        <taxon>Falsibacillus</taxon>
    </lineage>
</organism>
<evidence type="ECO:0000256" key="2">
    <source>
        <dbReference type="ARBA" id="ARBA00022840"/>
    </source>
</evidence>
<dbReference type="EMBL" id="QQAY01000002">
    <property type="protein sequence ID" value="RDI45754.1"/>
    <property type="molecule type" value="Genomic_DNA"/>
</dbReference>
<accession>A0A370GTA5</accession>
<keyword evidence="3" id="KW-0436">Ligase</keyword>
<feature type="domain" description="Anticodon-binding" evidence="4">
    <location>
        <begin position="38"/>
        <end position="106"/>
    </location>
</feature>
<sequence>MQNSFQSLNEEMLKKDLQEFMEGRLNSVQKEEGVVSAIILPHSEEDHSEFAAEIARKLKQAGVHLKLDERNLSYEQKLNEAVEEGWDYVVSLGDKEKEYYYLSVREKSAVKFEFFWLGDFIKIARKRRHSL</sequence>
<protein>
    <submittedName>
        <fullName evidence="5">Anticodon tRNA-binding protein</fullName>
    </submittedName>
</protein>
<evidence type="ECO:0000256" key="1">
    <source>
        <dbReference type="ARBA" id="ARBA00022490"/>
    </source>
</evidence>
<dbReference type="GO" id="GO:0004812">
    <property type="term" value="F:aminoacyl-tRNA ligase activity"/>
    <property type="evidence" value="ECO:0007669"/>
    <property type="project" value="UniProtKB-KW"/>
</dbReference>
<dbReference type="Pfam" id="PF03129">
    <property type="entry name" value="HGTP_anticodon"/>
    <property type="match status" value="1"/>
</dbReference>